<protein>
    <submittedName>
        <fullName evidence="3">WD_REPEATS_REGION domain-containing protein</fullName>
    </submittedName>
</protein>
<dbReference type="EMBL" id="UYRS01019159">
    <property type="protein sequence ID" value="VDK43311.1"/>
    <property type="molecule type" value="Genomic_DNA"/>
</dbReference>
<evidence type="ECO:0000313" key="1">
    <source>
        <dbReference type="EMBL" id="VDK43311.1"/>
    </source>
</evidence>
<dbReference type="SUPFAM" id="SSF50978">
    <property type="entry name" value="WD40 repeat-like"/>
    <property type="match status" value="1"/>
</dbReference>
<organism evidence="3">
    <name type="scientific">Taenia asiatica</name>
    <name type="common">Asian tapeworm</name>
    <dbReference type="NCBI Taxonomy" id="60517"/>
    <lineage>
        <taxon>Eukaryota</taxon>
        <taxon>Metazoa</taxon>
        <taxon>Spiralia</taxon>
        <taxon>Lophotrochozoa</taxon>
        <taxon>Platyhelminthes</taxon>
        <taxon>Cestoda</taxon>
        <taxon>Eucestoda</taxon>
        <taxon>Cyclophyllidea</taxon>
        <taxon>Taeniidae</taxon>
        <taxon>Taenia</taxon>
    </lineage>
</organism>
<dbReference type="WBParaSite" id="TASK_0000943101-mRNA-1">
    <property type="protein sequence ID" value="TASK_0000943101-mRNA-1"/>
    <property type="gene ID" value="TASK_0000943101"/>
</dbReference>
<proteinExistence type="predicted"/>
<evidence type="ECO:0000313" key="3">
    <source>
        <dbReference type="WBParaSite" id="TASK_0000943101-mRNA-1"/>
    </source>
</evidence>
<dbReference type="AlphaFoldDB" id="A0A0R3WF11"/>
<name>A0A0R3WF11_TAEAS</name>
<dbReference type="Proteomes" id="UP000282613">
    <property type="component" value="Unassembled WGS sequence"/>
</dbReference>
<sequence>MCSCKQWMIVSLERHKLRGHERLLTRPGPKFLRPTKVVTQGTSALPGFGSTALSSSIQSNHSSDSPTKNVQFSASTMNRIKTSLNTVLMLLEEECEEGSSISHQITHKPHNLVIPNHDQQTLAELECVHCEFLDHHLLTMHRLKSYQSTENLRGPLPGDIACVWKVDNHSGQGSLEHALKCPGVLPISGHEVSDIYGYREGIVSVLSKSSSKFNVVEVCRVSDRFFIGSEDGNIKQRCRAVSQRVCPENFKLSFAVAAVTCLALHPFLPSVLIAGYSDGQLALFLTHHPHPIFKWLIKVQSDWPSIGVRKVIWSPHRPNVTFCLATDGDIIAWTLLDEEQAILRPRAQTLIIGTIRERRIVDFSVARGRSGCLAVCWQDGAEIHWLEENLVAKQEDELLSLENALSQLL</sequence>
<gene>
    <name evidence="1" type="ORF">TASK_LOCUS9432</name>
</gene>
<reference evidence="1 2" key="2">
    <citation type="submission" date="2018-11" db="EMBL/GenBank/DDBJ databases">
        <authorList>
            <consortium name="Pathogen Informatics"/>
        </authorList>
    </citation>
    <scope>NUCLEOTIDE SEQUENCE [LARGE SCALE GENOMIC DNA]</scope>
</reference>
<dbReference type="InterPro" id="IPR015943">
    <property type="entry name" value="WD40/YVTN_repeat-like_dom_sf"/>
</dbReference>
<keyword evidence="2" id="KW-1185">Reference proteome</keyword>
<evidence type="ECO:0000313" key="2">
    <source>
        <dbReference type="Proteomes" id="UP000282613"/>
    </source>
</evidence>
<reference evidence="3" key="1">
    <citation type="submission" date="2017-02" db="UniProtKB">
        <authorList>
            <consortium name="WormBaseParasite"/>
        </authorList>
    </citation>
    <scope>IDENTIFICATION</scope>
</reference>
<dbReference type="InterPro" id="IPR036322">
    <property type="entry name" value="WD40_repeat_dom_sf"/>
</dbReference>
<dbReference type="OrthoDB" id="2162425at2759"/>
<dbReference type="Gene3D" id="2.130.10.10">
    <property type="entry name" value="YVTN repeat-like/Quinoprotein amine dehydrogenase"/>
    <property type="match status" value="1"/>
</dbReference>
<accession>A0A0R3WF11</accession>